<evidence type="ECO:0000259" key="4">
    <source>
        <dbReference type="SMART" id="SM00701"/>
    </source>
</evidence>
<feature type="domain" description="N-acetylmuramoyl-L-alanine amidase" evidence="3">
    <location>
        <begin position="61"/>
        <end position="209"/>
    </location>
</feature>
<dbReference type="SUPFAM" id="SSF55846">
    <property type="entry name" value="N-acetylmuramoyl-L-alanine amidase-like"/>
    <property type="match status" value="1"/>
</dbReference>
<accession>A0A2P8DE37</accession>
<comment type="caution">
    <text evidence="5">The sequence shown here is derived from an EMBL/GenBank/DDBJ whole genome shotgun (WGS) entry which is preliminary data.</text>
</comment>
<dbReference type="AlphaFoldDB" id="A0A2P8DE37"/>
<dbReference type="InterPro" id="IPR006311">
    <property type="entry name" value="TAT_signal"/>
</dbReference>
<reference evidence="5 6" key="1">
    <citation type="submission" date="2018-03" db="EMBL/GenBank/DDBJ databases">
        <title>Genomic Encyclopedia of Archaeal and Bacterial Type Strains, Phase II (KMG-II): from individual species to whole genera.</title>
        <authorList>
            <person name="Goeker M."/>
        </authorList>
    </citation>
    <scope>NUCLEOTIDE SEQUENCE [LARGE SCALE GENOMIC DNA]</scope>
    <source>
        <strain evidence="5 6">DSM 45312</strain>
    </source>
</reference>
<evidence type="ECO:0000256" key="1">
    <source>
        <dbReference type="ARBA" id="ARBA00007553"/>
    </source>
</evidence>
<dbReference type="InterPro" id="IPR036505">
    <property type="entry name" value="Amidase/PGRP_sf"/>
</dbReference>
<evidence type="ECO:0000259" key="3">
    <source>
        <dbReference type="SMART" id="SM00644"/>
    </source>
</evidence>
<name>A0A2P8DE37_9ACTN</name>
<sequence>MSDVDPHQPYQGPSRRNVFRGAALTSGTVLFGGAFTIGTATTAAAAPEPQLHTRADWGARPPSSPVQVLDTPPDTIIVHHTAGGNSDDTSVEHAYKISRDIQNLHMDSNGWIDAGQQLTISRGGHVVEGRDKALTAIRDGKHCYGTHVADHNGHCIGIENEGIYVTDTPPKALVDSLVATLAWLCTAYSLDPQAAILGHRDFNATQCPGDVLYGMLPDIRNAVADSLAASGVRTTPGARRGLPADHRPGYPAVPKQEPKRELYHGPARGPDDISR</sequence>
<dbReference type="SMART" id="SM00644">
    <property type="entry name" value="Ami_2"/>
    <property type="match status" value="1"/>
</dbReference>
<dbReference type="InterPro" id="IPR002502">
    <property type="entry name" value="Amidase_domain"/>
</dbReference>
<feature type="compositionally biased region" description="Basic and acidic residues" evidence="2">
    <location>
        <begin position="256"/>
        <end position="275"/>
    </location>
</feature>
<dbReference type="GO" id="GO:0008270">
    <property type="term" value="F:zinc ion binding"/>
    <property type="evidence" value="ECO:0007669"/>
    <property type="project" value="InterPro"/>
</dbReference>
<organism evidence="5 6">
    <name type="scientific">Murinocardiopsis flavida</name>
    <dbReference type="NCBI Taxonomy" id="645275"/>
    <lineage>
        <taxon>Bacteria</taxon>
        <taxon>Bacillati</taxon>
        <taxon>Actinomycetota</taxon>
        <taxon>Actinomycetes</taxon>
        <taxon>Streptosporangiales</taxon>
        <taxon>Nocardiopsidaceae</taxon>
        <taxon>Murinocardiopsis</taxon>
    </lineage>
</organism>
<evidence type="ECO:0000256" key="2">
    <source>
        <dbReference type="SAM" id="MobiDB-lite"/>
    </source>
</evidence>
<dbReference type="Gene3D" id="3.40.80.10">
    <property type="entry name" value="Peptidoglycan recognition protein-like"/>
    <property type="match status" value="1"/>
</dbReference>
<dbReference type="EMBL" id="PYGA01000015">
    <property type="protein sequence ID" value="PSK95493.1"/>
    <property type="molecule type" value="Genomic_DNA"/>
</dbReference>
<dbReference type="CDD" id="cd06583">
    <property type="entry name" value="PGRP"/>
    <property type="match status" value="1"/>
</dbReference>
<dbReference type="InterPro" id="IPR015510">
    <property type="entry name" value="PGRP"/>
</dbReference>
<dbReference type="RefSeq" id="WP_106584816.1">
    <property type="nucleotide sequence ID" value="NZ_PYGA01000015.1"/>
</dbReference>
<evidence type="ECO:0000313" key="5">
    <source>
        <dbReference type="EMBL" id="PSK95493.1"/>
    </source>
</evidence>
<feature type="domain" description="Peptidoglycan recognition protein family" evidence="4">
    <location>
        <begin position="49"/>
        <end position="203"/>
    </location>
</feature>
<protein>
    <submittedName>
        <fullName evidence="5">N-acetylmuramoyl-L-alanine amidase</fullName>
    </submittedName>
</protein>
<keyword evidence="6" id="KW-1185">Reference proteome</keyword>
<dbReference type="Proteomes" id="UP000240542">
    <property type="component" value="Unassembled WGS sequence"/>
</dbReference>
<gene>
    <name evidence="5" type="ORF">CLV63_115156</name>
</gene>
<dbReference type="OrthoDB" id="514320at2"/>
<dbReference type="InterPro" id="IPR006619">
    <property type="entry name" value="PGRP_domain_met/bac"/>
</dbReference>
<feature type="region of interest" description="Disordered" evidence="2">
    <location>
        <begin position="233"/>
        <end position="275"/>
    </location>
</feature>
<dbReference type="SMART" id="SM00701">
    <property type="entry name" value="PGRP"/>
    <property type="match status" value="1"/>
</dbReference>
<evidence type="ECO:0000313" key="6">
    <source>
        <dbReference type="Proteomes" id="UP000240542"/>
    </source>
</evidence>
<dbReference type="Pfam" id="PF01510">
    <property type="entry name" value="Amidase_2"/>
    <property type="match status" value="1"/>
</dbReference>
<dbReference type="PANTHER" id="PTHR11022">
    <property type="entry name" value="PEPTIDOGLYCAN RECOGNITION PROTEIN"/>
    <property type="match status" value="1"/>
</dbReference>
<proteinExistence type="inferred from homology"/>
<comment type="similarity">
    <text evidence="1">Belongs to the N-acetylmuramoyl-L-alanine amidase 2 family.</text>
</comment>
<dbReference type="PROSITE" id="PS51318">
    <property type="entry name" value="TAT"/>
    <property type="match status" value="1"/>
</dbReference>
<dbReference type="GO" id="GO:0009253">
    <property type="term" value="P:peptidoglycan catabolic process"/>
    <property type="evidence" value="ECO:0007669"/>
    <property type="project" value="InterPro"/>
</dbReference>
<dbReference type="GO" id="GO:0008745">
    <property type="term" value="F:N-acetylmuramoyl-L-alanine amidase activity"/>
    <property type="evidence" value="ECO:0007669"/>
    <property type="project" value="InterPro"/>
</dbReference>
<dbReference type="PANTHER" id="PTHR11022:SF41">
    <property type="entry name" value="PEPTIDOGLYCAN-RECOGNITION PROTEIN LC-RELATED"/>
    <property type="match status" value="1"/>
</dbReference>